<feature type="compositionally biased region" description="Acidic residues" evidence="1">
    <location>
        <begin position="114"/>
        <end position="123"/>
    </location>
</feature>
<accession>A0A392NEV1</accession>
<name>A0A392NEV1_9FABA</name>
<organism evidence="2 3">
    <name type="scientific">Trifolium medium</name>
    <dbReference type="NCBI Taxonomy" id="97028"/>
    <lineage>
        <taxon>Eukaryota</taxon>
        <taxon>Viridiplantae</taxon>
        <taxon>Streptophyta</taxon>
        <taxon>Embryophyta</taxon>
        <taxon>Tracheophyta</taxon>
        <taxon>Spermatophyta</taxon>
        <taxon>Magnoliopsida</taxon>
        <taxon>eudicotyledons</taxon>
        <taxon>Gunneridae</taxon>
        <taxon>Pentapetalae</taxon>
        <taxon>rosids</taxon>
        <taxon>fabids</taxon>
        <taxon>Fabales</taxon>
        <taxon>Fabaceae</taxon>
        <taxon>Papilionoideae</taxon>
        <taxon>50 kb inversion clade</taxon>
        <taxon>NPAAA clade</taxon>
        <taxon>Hologalegina</taxon>
        <taxon>IRL clade</taxon>
        <taxon>Trifolieae</taxon>
        <taxon>Trifolium</taxon>
    </lineage>
</organism>
<comment type="caution">
    <text evidence="2">The sequence shown here is derived from an EMBL/GenBank/DDBJ whole genome shotgun (WGS) entry which is preliminary data.</text>
</comment>
<feature type="region of interest" description="Disordered" evidence="1">
    <location>
        <begin position="1"/>
        <end position="26"/>
    </location>
</feature>
<sequence length="130" mass="14924">DTGIVPMASTDEDNPQAKEKKKTEEPIPACHSKQLVLYYSNKGEEDLKLSAISKEFDDFWDNLITSKEIECDKMWSDFMLELECMKLGWERDEYENTDLSAMNMFKSVSNGEIVSDDEEEEEGEPSHVDA</sequence>
<dbReference type="Proteomes" id="UP000265520">
    <property type="component" value="Unassembled WGS sequence"/>
</dbReference>
<reference evidence="2 3" key="1">
    <citation type="journal article" date="2018" name="Front. Plant Sci.">
        <title>Red Clover (Trifolium pratense) and Zigzag Clover (T. medium) - A Picture of Genomic Similarities and Differences.</title>
        <authorList>
            <person name="Dluhosova J."/>
            <person name="Istvanek J."/>
            <person name="Nedelnik J."/>
            <person name="Repkova J."/>
        </authorList>
    </citation>
    <scope>NUCLEOTIDE SEQUENCE [LARGE SCALE GENOMIC DNA]</scope>
    <source>
        <strain evidence="3">cv. 10/8</strain>
        <tissue evidence="2">Leaf</tissue>
    </source>
</reference>
<gene>
    <name evidence="2" type="ORF">A2U01_0019090</name>
</gene>
<evidence type="ECO:0000256" key="1">
    <source>
        <dbReference type="SAM" id="MobiDB-lite"/>
    </source>
</evidence>
<dbReference type="EMBL" id="LXQA010036688">
    <property type="protein sequence ID" value="MCH98091.1"/>
    <property type="molecule type" value="Genomic_DNA"/>
</dbReference>
<dbReference type="AlphaFoldDB" id="A0A392NEV1"/>
<evidence type="ECO:0000313" key="2">
    <source>
        <dbReference type="EMBL" id="MCH98091.1"/>
    </source>
</evidence>
<keyword evidence="3" id="KW-1185">Reference proteome</keyword>
<feature type="region of interest" description="Disordered" evidence="1">
    <location>
        <begin position="110"/>
        <end position="130"/>
    </location>
</feature>
<protein>
    <submittedName>
        <fullName evidence="2">Uncharacterized protein</fullName>
    </submittedName>
</protein>
<evidence type="ECO:0000313" key="3">
    <source>
        <dbReference type="Proteomes" id="UP000265520"/>
    </source>
</evidence>
<feature type="compositionally biased region" description="Basic and acidic residues" evidence="1">
    <location>
        <begin position="15"/>
        <end position="25"/>
    </location>
</feature>
<proteinExistence type="predicted"/>
<feature type="non-terminal residue" evidence="2">
    <location>
        <position position="1"/>
    </location>
</feature>